<dbReference type="Proteomes" id="UP000184932">
    <property type="component" value="Unassembled WGS sequence"/>
</dbReference>
<name>A0A1N6HBA7_9RHOB</name>
<dbReference type="InterPro" id="IPR006913">
    <property type="entry name" value="CENP-V/GFA"/>
</dbReference>
<dbReference type="PROSITE" id="PS51891">
    <property type="entry name" value="CENP_V_GFA"/>
    <property type="match status" value="1"/>
</dbReference>
<feature type="domain" description="CENP-V/GFA" evidence="5">
    <location>
        <begin position="3"/>
        <end position="115"/>
    </location>
</feature>
<dbReference type="Pfam" id="PF04828">
    <property type="entry name" value="GFA"/>
    <property type="match status" value="1"/>
</dbReference>
<dbReference type="PANTHER" id="PTHR33337:SF40">
    <property type="entry name" value="CENP-V_GFA DOMAIN-CONTAINING PROTEIN-RELATED"/>
    <property type="match status" value="1"/>
</dbReference>
<dbReference type="STRING" id="1217970.SAMN05444002_3227"/>
<protein>
    <submittedName>
        <fullName evidence="6">Uncharacterized conserved protein</fullName>
    </submittedName>
</protein>
<keyword evidence="4" id="KW-0456">Lyase</keyword>
<sequence length="123" mass="13430">MSLRGRCNCGAVRFALLSAPVEPLACHCTQCRKQSGHYMADAEVQESEIVIEGEVRWYHASETARRGFCPVCGSGLFWQRLGSGDVGFSLGALEGPTGLRLEKHIHTASKGDYYEIADGLPQE</sequence>
<reference evidence="7" key="1">
    <citation type="submission" date="2016-11" db="EMBL/GenBank/DDBJ databases">
        <authorList>
            <person name="Varghese N."/>
            <person name="Submissions S."/>
        </authorList>
    </citation>
    <scope>NUCLEOTIDE SEQUENCE [LARGE SCALE GENOMIC DNA]</scope>
    <source>
        <strain evidence="7">DSM 29440</strain>
    </source>
</reference>
<dbReference type="GO" id="GO:0046872">
    <property type="term" value="F:metal ion binding"/>
    <property type="evidence" value="ECO:0007669"/>
    <property type="project" value="UniProtKB-KW"/>
</dbReference>
<evidence type="ECO:0000256" key="1">
    <source>
        <dbReference type="ARBA" id="ARBA00005495"/>
    </source>
</evidence>
<evidence type="ECO:0000256" key="4">
    <source>
        <dbReference type="ARBA" id="ARBA00023239"/>
    </source>
</evidence>
<dbReference type="Gene3D" id="3.90.1590.10">
    <property type="entry name" value="glutathione-dependent formaldehyde- activating enzyme (gfa)"/>
    <property type="match status" value="1"/>
</dbReference>
<keyword evidence="7" id="KW-1185">Reference proteome</keyword>
<evidence type="ECO:0000256" key="3">
    <source>
        <dbReference type="ARBA" id="ARBA00022833"/>
    </source>
</evidence>
<dbReference type="RefSeq" id="WP_074257151.1">
    <property type="nucleotide sequence ID" value="NZ_FSRL01000001.1"/>
</dbReference>
<accession>A0A1N6HBA7</accession>
<organism evidence="6 7">
    <name type="scientific">Vannielia litorea</name>
    <dbReference type="NCBI Taxonomy" id="1217970"/>
    <lineage>
        <taxon>Bacteria</taxon>
        <taxon>Pseudomonadati</taxon>
        <taxon>Pseudomonadota</taxon>
        <taxon>Alphaproteobacteria</taxon>
        <taxon>Rhodobacterales</taxon>
        <taxon>Paracoccaceae</taxon>
        <taxon>Vannielia</taxon>
    </lineage>
</organism>
<dbReference type="AlphaFoldDB" id="A0A1N6HBA7"/>
<dbReference type="GO" id="GO:0016846">
    <property type="term" value="F:carbon-sulfur lyase activity"/>
    <property type="evidence" value="ECO:0007669"/>
    <property type="project" value="InterPro"/>
</dbReference>
<dbReference type="PANTHER" id="PTHR33337">
    <property type="entry name" value="GFA DOMAIN-CONTAINING PROTEIN"/>
    <property type="match status" value="1"/>
</dbReference>
<evidence type="ECO:0000313" key="7">
    <source>
        <dbReference type="Proteomes" id="UP000184932"/>
    </source>
</evidence>
<dbReference type="SUPFAM" id="SSF51316">
    <property type="entry name" value="Mss4-like"/>
    <property type="match status" value="1"/>
</dbReference>
<keyword evidence="2" id="KW-0479">Metal-binding</keyword>
<evidence type="ECO:0000256" key="2">
    <source>
        <dbReference type="ARBA" id="ARBA00022723"/>
    </source>
</evidence>
<dbReference type="OrthoDB" id="9807246at2"/>
<keyword evidence="3" id="KW-0862">Zinc</keyword>
<evidence type="ECO:0000259" key="5">
    <source>
        <dbReference type="PROSITE" id="PS51891"/>
    </source>
</evidence>
<comment type="similarity">
    <text evidence="1">Belongs to the Gfa family.</text>
</comment>
<gene>
    <name evidence="6" type="ORF">SAMN05444002_3227</name>
</gene>
<proteinExistence type="inferred from homology"/>
<evidence type="ECO:0000313" key="6">
    <source>
        <dbReference type="EMBL" id="SIO16949.1"/>
    </source>
</evidence>
<dbReference type="InterPro" id="IPR011057">
    <property type="entry name" value="Mss4-like_sf"/>
</dbReference>
<dbReference type="EMBL" id="FSRL01000001">
    <property type="protein sequence ID" value="SIO16949.1"/>
    <property type="molecule type" value="Genomic_DNA"/>
</dbReference>